<comment type="caution">
    <text evidence="2">The sequence shown here is derived from an EMBL/GenBank/DDBJ whole genome shotgun (WGS) entry which is preliminary data.</text>
</comment>
<dbReference type="Proteomes" id="UP000179252">
    <property type="component" value="Unassembled WGS sequence"/>
</dbReference>
<name>A0A1F5FVS3_9BACT</name>
<protein>
    <recommendedName>
        <fullName evidence="4">Glycosyltransferase RgtA/B/C/D-like domain-containing protein</fullName>
    </recommendedName>
</protein>
<keyword evidence="1" id="KW-0472">Membrane</keyword>
<proteinExistence type="predicted"/>
<evidence type="ECO:0000256" key="1">
    <source>
        <dbReference type="SAM" id="Phobius"/>
    </source>
</evidence>
<evidence type="ECO:0000313" key="3">
    <source>
        <dbReference type="Proteomes" id="UP000179252"/>
    </source>
</evidence>
<keyword evidence="1" id="KW-0812">Transmembrane</keyword>
<reference evidence="2 3" key="1">
    <citation type="journal article" date="2016" name="Nat. Commun.">
        <title>Thousands of microbial genomes shed light on interconnected biogeochemical processes in an aquifer system.</title>
        <authorList>
            <person name="Anantharaman K."/>
            <person name="Brown C.T."/>
            <person name="Hug L.A."/>
            <person name="Sharon I."/>
            <person name="Castelle C.J."/>
            <person name="Probst A.J."/>
            <person name="Thomas B.C."/>
            <person name="Singh A."/>
            <person name="Wilkins M.J."/>
            <person name="Karaoz U."/>
            <person name="Brodie E.L."/>
            <person name="Williams K.H."/>
            <person name="Hubbard S.S."/>
            <person name="Banfield J.F."/>
        </authorList>
    </citation>
    <scope>NUCLEOTIDE SEQUENCE [LARGE SCALE GENOMIC DNA]</scope>
</reference>
<keyword evidence="1" id="KW-1133">Transmembrane helix</keyword>
<feature type="transmembrane region" description="Helical" evidence="1">
    <location>
        <begin position="63"/>
        <end position="85"/>
    </location>
</feature>
<dbReference type="AlphaFoldDB" id="A0A1F5FVS3"/>
<feature type="transmembrane region" description="Helical" evidence="1">
    <location>
        <begin position="21"/>
        <end position="43"/>
    </location>
</feature>
<sequence length="284" mass="32610">MGIDFLWKSANRRSWWLANRIYTIGAAFLGTLVTPYHLGLWQTVIKDLSGSKIWTGIAEWTPIAKYFPTNALFALSGLIFIYMLLTKFKKVEPVWFLVGAGIFCSAFLVNNLSFFWVAIFIFVTARNFDFKLNIMSDFWAKLPIVISTSAVFLALILNLTANIIESASLEVRLKLDNYPVQAMNFIKQKGFTHGLFNEYAWGGFIDWQFSGVKVFIDGRMTGWRNANGRYILADYLSIWKGECESLRNYDVKVVLIKKNQKNVCFEAFEKVYEDSIAKVLVRSQ</sequence>
<feature type="transmembrane region" description="Helical" evidence="1">
    <location>
        <begin position="142"/>
        <end position="164"/>
    </location>
</feature>
<evidence type="ECO:0000313" key="2">
    <source>
        <dbReference type="EMBL" id="OGD83711.1"/>
    </source>
</evidence>
<gene>
    <name evidence="2" type="ORF">A2165_00490</name>
</gene>
<dbReference type="EMBL" id="MFAU01000040">
    <property type="protein sequence ID" value="OGD83711.1"/>
    <property type="molecule type" value="Genomic_DNA"/>
</dbReference>
<evidence type="ECO:0008006" key="4">
    <source>
        <dbReference type="Google" id="ProtNLM"/>
    </source>
</evidence>
<accession>A0A1F5FVS3</accession>
<feature type="transmembrane region" description="Helical" evidence="1">
    <location>
        <begin position="94"/>
        <end position="122"/>
    </location>
</feature>
<organism evidence="2 3">
    <name type="scientific">Candidatus Curtissbacteria bacterium RBG_13_40_7</name>
    <dbReference type="NCBI Taxonomy" id="1797706"/>
    <lineage>
        <taxon>Bacteria</taxon>
        <taxon>Candidatus Curtissiibacteriota</taxon>
    </lineage>
</organism>